<reference evidence="3" key="1">
    <citation type="submission" date="2018-05" db="EMBL/GenBank/DDBJ databases">
        <title>Draft genome sequence of Stemphylium lycopersici strain CIDEFI 213.</title>
        <authorList>
            <person name="Medina R."/>
            <person name="Franco M.E.E."/>
            <person name="Lucentini C.G."/>
            <person name="Saparrat M.C.N."/>
            <person name="Balatti P.A."/>
        </authorList>
    </citation>
    <scope>NUCLEOTIDE SEQUENCE [LARGE SCALE GENOMIC DNA]</scope>
    <source>
        <strain evidence="3">CIDEFI 213</strain>
    </source>
</reference>
<feature type="compositionally biased region" description="Low complexity" evidence="1">
    <location>
        <begin position="15"/>
        <end position="26"/>
    </location>
</feature>
<dbReference type="Proteomes" id="UP000249619">
    <property type="component" value="Unassembled WGS sequence"/>
</dbReference>
<feature type="region of interest" description="Disordered" evidence="1">
    <location>
        <begin position="1"/>
        <end position="39"/>
    </location>
</feature>
<proteinExistence type="predicted"/>
<sequence length="150" mass="16826">MDAPMNDVWSDIDDSSMPSPRSSALSFDAPSTGPPSTLTQRQNSLVSIYSLHSSHVIDLMNIIVDLEIAVRRERDEPGLQCLRDELVKAQVDLAMHREGKRKKERQIGKEEERLKKVLGDGKAEDRRVARSQLDEIAYYMGSGRASGCLR</sequence>
<organism evidence="2 3">
    <name type="scientific">Stemphylium lycopersici</name>
    <name type="common">Tomato gray leaf spot disease fungus</name>
    <name type="synonym">Thyrospora lycopersici</name>
    <dbReference type="NCBI Taxonomy" id="183478"/>
    <lineage>
        <taxon>Eukaryota</taxon>
        <taxon>Fungi</taxon>
        <taxon>Dikarya</taxon>
        <taxon>Ascomycota</taxon>
        <taxon>Pezizomycotina</taxon>
        <taxon>Dothideomycetes</taxon>
        <taxon>Pleosporomycetidae</taxon>
        <taxon>Pleosporales</taxon>
        <taxon>Pleosporineae</taxon>
        <taxon>Pleosporaceae</taxon>
        <taxon>Stemphylium</taxon>
    </lineage>
</organism>
<protein>
    <submittedName>
        <fullName evidence="2">Uncharacterized protein</fullName>
    </submittedName>
</protein>
<evidence type="ECO:0000313" key="3">
    <source>
        <dbReference type="Proteomes" id="UP000249619"/>
    </source>
</evidence>
<evidence type="ECO:0000256" key="1">
    <source>
        <dbReference type="SAM" id="MobiDB-lite"/>
    </source>
</evidence>
<name>A0A364N9R6_STELY</name>
<evidence type="ECO:0000313" key="2">
    <source>
        <dbReference type="EMBL" id="RAR14049.1"/>
    </source>
</evidence>
<comment type="caution">
    <text evidence="2">The sequence shown here is derived from an EMBL/GenBank/DDBJ whole genome shotgun (WGS) entry which is preliminary data.</text>
</comment>
<gene>
    <name evidence="2" type="ORF">DDE83_002618</name>
</gene>
<accession>A0A364N9R6</accession>
<dbReference type="EMBL" id="QGDH01000027">
    <property type="protein sequence ID" value="RAR14049.1"/>
    <property type="molecule type" value="Genomic_DNA"/>
</dbReference>
<keyword evidence="3" id="KW-1185">Reference proteome</keyword>
<dbReference type="AlphaFoldDB" id="A0A364N9R6"/>